<evidence type="ECO:0000256" key="8">
    <source>
        <dbReference type="ARBA" id="ARBA00039866"/>
    </source>
</evidence>
<dbReference type="GO" id="GO:0006629">
    <property type="term" value="P:lipid metabolic process"/>
    <property type="evidence" value="ECO:0007669"/>
    <property type="project" value="UniProtKB-KW"/>
</dbReference>
<comment type="catalytic activity">
    <reaction evidence="10">
        <text>a (3R)-hydroxyacyl-[ACP] + L-ornithine = a lyso-ornithine lipid + holo-[ACP] + H(+)</text>
        <dbReference type="Rhea" id="RHEA:20633"/>
        <dbReference type="Rhea" id="RHEA-COMP:9685"/>
        <dbReference type="Rhea" id="RHEA-COMP:9945"/>
        <dbReference type="ChEBI" id="CHEBI:15378"/>
        <dbReference type="ChEBI" id="CHEBI:46911"/>
        <dbReference type="ChEBI" id="CHEBI:64479"/>
        <dbReference type="ChEBI" id="CHEBI:78827"/>
        <dbReference type="ChEBI" id="CHEBI:138482"/>
        <dbReference type="EC" id="2.3.2.30"/>
    </reaction>
    <physiologicalReaction direction="left-to-right" evidence="10">
        <dbReference type="Rhea" id="RHEA:20634"/>
    </physiologicalReaction>
</comment>
<dbReference type="Proteomes" id="UP000031521">
    <property type="component" value="Chromosome"/>
</dbReference>
<dbReference type="GO" id="GO:0043810">
    <property type="term" value="F:ornithine-acyl [acyl carrier protein] N-acyltransferase activity"/>
    <property type="evidence" value="ECO:0007669"/>
    <property type="project" value="UniProtKB-EC"/>
</dbReference>
<dbReference type="RefSeq" id="WP_043869685.1">
    <property type="nucleotide sequence ID" value="NZ_CP004393.1"/>
</dbReference>
<evidence type="ECO:0000256" key="5">
    <source>
        <dbReference type="ARBA" id="ARBA00023315"/>
    </source>
</evidence>
<keyword evidence="4" id="KW-0443">Lipid metabolism</keyword>
<reference evidence="11 12" key="1">
    <citation type="journal article" date="2014" name="Int. J. Syst. Evol. Microbiol.">
        <title>Celeribacter indicus sp. nov., a polycyclic aromatic hydrocarbon-degrading bacterium from deep-sea sediment and reclassification of Huaishuia halophila as Celeribacter halophilus comb. nov.</title>
        <authorList>
            <person name="Lai Q."/>
            <person name="Cao J."/>
            <person name="Yuan J."/>
            <person name="Li F."/>
            <person name="Shao Z."/>
        </authorList>
    </citation>
    <scope>NUCLEOTIDE SEQUENCE [LARGE SCALE GENOMIC DNA]</scope>
    <source>
        <strain evidence="11">P73</strain>
    </source>
</reference>
<evidence type="ECO:0000256" key="7">
    <source>
        <dbReference type="ARBA" id="ARBA00039058"/>
    </source>
</evidence>
<gene>
    <name evidence="11" type="ORF">P73_2314</name>
</gene>
<evidence type="ECO:0000256" key="1">
    <source>
        <dbReference type="ARBA" id="ARBA00005189"/>
    </source>
</evidence>
<evidence type="ECO:0000256" key="4">
    <source>
        <dbReference type="ARBA" id="ARBA00023098"/>
    </source>
</evidence>
<dbReference type="STRING" id="1208324.P73_2314"/>
<protein>
    <recommendedName>
        <fullName evidence="8">L-ornithine N(alpha)-acyltransferase</fullName>
        <ecNumber evidence="7">2.3.2.30</ecNumber>
    </recommendedName>
</protein>
<evidence type="ECO:0000313" key="11">
    <source>
        <dbReference type="EMBL" id="AJE47029.1"/>
    </source>
</evidence>
<dbReference type="InterPro" id="IPR052351">
    <property type="entry name" value="Ornithine_N-alpha-AT"/>
</dbReference>
<sequence length="259" mass="29204">MSLEQPRFRLKFAETEAELRAAQRLRYRVFVEELGSDGEMVDHAAQLEADRFDPAYRHLMLVDPARSADPLDTCVAVYRLLSQDKAEALGGFYSEGEYDLTPLKRSGKRLLELGRSCVAKDYRGGPALFQMWAGLARYVIEERYDVLFGTASFFGADVARHAEALSLLHHRHLAPEALRARALPQHFQRMDLVPEAEIDRRRAMLAIPPLIKAYLRLGGTVGEGAYVDRAFNTVDVLLILDTAQISPRQRALYTQEALA</sequence>
<dbReference type="HOGENOM" id="CLU_058962_1_1_5"/>
<accession>A0A0B5DVI1</accession>
<evidence type="ECO:0000313" key="12">
    <source>
        <dbReference type="Proteomes" id="UP000031521"/>
    </source>
</evidence>
<evidence type="ECO:0000256" key="10">
    <source>
        <dbReference type="ARBA" id="ARBA00047785"/>
    </source>
</evidence>
<keyword evidence="12" id="KW-1185">Reference proteome</keyword>
<keyword evidence="3 11" id="KW-0808">Transferase</keyword>
<dbReference type="AlphaFoldDB" id="A0A0B5DVI1"/>
<dbReference type="SUPFAM" id="SSF55729">
    <property type="entry name" value="Acyl-CoA N-acyltransferases (Nat)"/>
    <property type="match status" value="1"/>
</dbReference>
<dbReference type="PANTHER" id="PTHR37323:SF1">
    <property type="entry name" value="L-ORNITHINE N(ALPHA)-ACYLTRANSFERASE"/>
    <property type="match status" value="1"/>
</dbReference>
<dbReference type="InterPro" id="IPR016181">
    <property type="entry name" value="Acyl_CoA_acyltransferase"/>
</dbReference>
<comment type="similarity">
    <text evidence="6">Belongs to the acetyltransferase family. OlsB subfamily.</text>
</comment>
<dbReference type="EMBL" id="CP004393">
    <property type="protein sequence ID" value="AJE47029.1"/>
    <property type="molecule type" value="Genomic_DNA"/>
</dbReference>
<name>A0A0B5DVI1_9RHOB</name>
<evidence type="ECO:0000256" key="3">
    <source>
        <dbReference type="ARBA" id="ARBA00022679"/>
    </source>
</evidence>
<proteinExistence type="inferred from homology"/>
<dbReference type="Gene3D" id="3.40.630.30">
    <property type="match status" value="1"/>
</dbReference>
<organism evidence="11 12">
    <name type="scientific">Celeribacter indicus</name>
    <dbReference type="NCBI Taxonomy" id="1208324"/>
    <lineage>
        <taxon>Bacteria</taxon>
        <taxon>Pseudomonadati</taxon>
        <taxon>Pseudomonadota</taxon>
        <taxon>Alphaproteobacteria</taxon>
        <taxon>Rhodobacterales</taxon>
        <taxon>Roseobacteraceae</taxon>
        <taxon>Celeribacter</taxon>
    </lineage>
</organism>
<comment type="pathway">
    <text evidence="1">Lipid metabolism.</text>
</comment>
<evidence type="ECO:0000256" key="2">
    <source>
        <dbReference type="ARBA" id="ARBA00022516"/>
    </source>
</evidence>
<keyword evidence="2" id="KW-0444">Lipid biosynthesis</keyword>
<keyword evidence="5 11" id="KW-0012">Acyltransferase</keyword>
<comment type="function">
    <text evidence="9">Catalyzes the first step in the biosynthesis of ornithine lipids, which are phosphorus-free membrane lipids. Catalyzes the 3-hydroxyacyl-acyl carrier protein-dependent acylation of ornithine to form lyso-ornithine lipid (LOL).</text>
</comment>
<evidence type="ECO:0000256" key="6">
    <source>
        <dbReference type="ARBA" id="ARBA00038095"/>
    </source>
</evidence>
<evidence type="ECO:0000256" key="9">
    <source>
        <dbReference type="ARBA" id="ARBA00045724"/>
    </source>
</evidence>
<dbReference type="PANTHER" id="PTHR37323">
    <property type="entry name" value="GCN5-RELATED N-ACETYLTRANSFERASE"/>
    <property type="match status" value="1"/>
</dbReference>
<dbReference type="KEGG" id="cid:P73_2314"/>
<dbReference type="Pfam" id="PF13444">
    <property type="entry name" value="Acetyltransf_5"/>
    <property type="match status" value="1"/>
</dbReference>
<dbReference type="EC" id="2.3.2.30" evidence="7"/>
<dbReference type="OrthoDB" id="9787072at2"/>